<sequence length="191" mass="19888">MSQHITVRGFVATDPTIRNAQAGFPVGNFRLAATDRRFDREQNAWVDGNTNWFTVNLFRSLAQNAFTSLQKGQPVVVTGRLKVRPWETEERSGTAVEIEADTIGHDLSLGTATFQRSSGRPGEVAAGAAEAGTGSGEPVGPVGSDGPSEEAFDRETGELLGHEVAGAGAVEGAEGSEAGEDSADSQALSAA</sequence>
<evidence type="ECO:0000256" key="3">
    <source>
        <dbReference type="RuleBase" id="RU000524"/>
    </source>
</evidence>
<evidence type="ECO:0000256" key="2">
    <source>
        <dbReference type="HAMAP-Rule" id="MF_00984"/>
    </source>
</evidence>
<evidence type="ECO:0000313" key="5">
    <source>
        <dbReference type="EMBL" id="GGO39462.1"/>
    </source>
</evidence>
<dbReference type="Proteomes" id="UP000642509">
    <property type="component" value="Unassembled WGS sequence"/>
</dbReference>
<dbReference type="NCBIfam" id="TIGR00621">
    <property type="entry name" value="ssb"/>
    <property type="match status" value="1"/>
</dbReference>
<gene>
    <name evidence="5" type="ORF">GCM10010977_00160</name>
</gene>
<name>A0ABQ2LLF4_9MICC</name>
<evidence type="ECO:0000313" key="6">
    <source>
        <dbReference type="Proteomes" id="UP000642509"/>
    </source>
</evidence>
<dbReference type="PANTHER" id="PTHR10302">
    <property type="entry name" value="SINGLE-STRANDED DNA-BINDING PROTEIN"/>
    <property type="match status" value="1"/>
</dbReference>
<keyword evidence="1 2" id="KW-0238">DNA-binding</keyword>
<comment type="caution">
    <text evidence="2">Lacks conserved residue(s) required for the propagation of feature annotation.</text>
</comment>
<comment type="subunit">
    <text evidence="2">Homotetramer.</text>
</comment>
<feature type="compositionally biased region" description="Low complexity" evidence="4">
    <location>
        <begin position="162"/>
        <end position="176"/>
    </location>
</feature>
<feature type="compositionally biased region" description="Basic and acidic residues" evidence="4">
    <location>
        <begin position="151"/>
        <end position="161"/>
    </location>
</feature>
<organism evidence="5 6">
    <name type="scientific">Citricoccus zhacaiensis</name>
    <dbReference type="NCBI Taxonomy" id="489142"/>
    <lineage>
        <taxon>Bacteria</taxon>
        <taxon>Bacillati</taxon>
        <taxon>Actinomycetota</taxon>
        <taxon>Actinomycetes</taxon>
        <taxon>Micrococcales</taxon>
        <taxon>Micrococcaceae</taxon>
        <taxon>Citricoccus</taxon>
    </lineage>
</organism>
<evidence type="ECO:0000256" key="4">
    <source>
        <dbReference type="SAM" id="MobiDB-lite"/>
    </source>
</evidence>
<keyword evidence="6" id="KW-1185">Reference proteome</keyword>
<dbReference type="InterPro" id="IPR000424">
    <property type="entry name" value="Primosome_PriB/ssb"/>
</dbReference>
<evidence type="ECO:0000256" key="1">
    <source>
        <dbReference type="ARBA" id="ARBA00023125"/>
    </source>
</evidence>
<dbReference type="CDD" id="cd04496">
    <property type="entry name" value="SSB_OBF"/>
    <property type="match status" value="1"/>
</dbReference>
<dbReference type="PROSITE" id="PS50935">
    <property type="entry name" value="SSB"/>
    <property type="match status" value="1"/>
</dbReference>
<accession>A0ABQ2LLF4</accession>
<dbReference type="RefSeq" id="WP_188803043.1">
    <property type="nucleotide sequence ID" value="NZ_BAAAOU010000003.1"/>
</dbReference>
<dbReference type="Gene3D" id="2.40.50.140">
    <property type="entry name" value="Nucleic acid-binding proteins"/>
    <property type="match status" value="1"/>
</dbReference>
<dbReference type="SUPFAM" id="SSF50249">
    <property type="entry name" value="Nucleic acid-binding proteins"/>
    <property type="match status" value="1"/>
</dbReference>
<protein>
    <recommendedName>
        <fullName evidence="2 3">Single-stranded DNA-binding protein</fullName>
        <shortName evidence="2">SSB</shortName>
    </recommendedName>
</protein>
<comment type="caution">
    <text evidence="5">The sequence shown here is derived from an EMBL/GenBank/DDBJ whole genome shotgun (WGS) entry which is preliminary data.</text>
</comment>
<dbReference type="EMBL" id="BMLQ01000001">
    <property type="protein sequence ID" value="GGO39462.1"/>
    <property type="molecule type" value="Genomic_DNA"/>
</dbReference>
<reference evidence="6" key="1">
    <citation type="journal article" date="2019" name="Int. J. Syst. Evol. Microbiol.">
        <title>The Global Catalogue of Microorganisms (GCM) 10K type strain sequencing project: providing services to taxonomists for standard genome sequencing and annotation.</title>
        <authorList>
            <consortium name="The Broad Institute Genomics Platform"/>
            <consortium name="The Broad Institute Genome Sequencing Center for Infectious Disease"/>
            <person name="Wu L."/>
            <person name="Ma J."/>
        </authorList>
    </citation>
    <scope>NUCLEOTIDE SEQUENCE [LARGE SCALE GENOMIC DNA]</scope>
    <source>
        <strain evidence="6">CGMCC 1.7064</strain>
    </source>
</reference>
<feature type="compositionally biased region" description="Low complexity" evidence="4">
    <location>
        <begin position="122"/>
        <end position="132"/>
    </location>
</feature>
<dbReference type="InterPro" id="IPR012340">
    <property type="entry name" value="NA-bd_OB-fold"/>
</dbReference>
<dbReference type="Pfam" id="PF00436">
    <property type="entry name" value="SSB"/>
    <property type="match status" value="1"/>
</dbReference>
<dbReference type="PANTHER" id="PTHR10302:SF27">
    <property type="entry name" value="SINGLE-STRANDED DNA-BINDING PROTEIN"/>
    <property type="match status" value="1"/>
</dbReference>
<dbReference type="HAMAP" id="MF_00984">
    <property type="entry name" value="SSB"/>
    <property type="match status" value="1"/>
</dbReference>
<dbReference type="InterPro" id="IPR011344">
    <property type="entry name" value="ssDNA-bd"/>
</dbReference>
<feature type="region of interest" description="Disordered" evidence="4">
    <location>
        <begin position="112"/>
        <end position="191"/>
    </location>
</feature>
<proteinExistence type="inferred from homology"/>